<dbReference type="Proteomes" id="UP000235392">
    <property type="component" value="Unassembled WGS sequence"/>
</dbReference>
<dbReference type="InterPro" id="IPR052982">
    <property type="entry name" value="SRP1/TIP1-like"/>
</dbReference>
<gene>
    <name evidence="3" type="ORF">PCASD_13279</name>
</gene>
<feature type="compositionally biased region" description="Polar residues" evidence="1">
    <location>
        <begin position="151"/>
        <end position="164"/>
    </location>
</feature>
<dbReference type="EMBL" id="PGCI01000705">
    <property type="protein sequence ID" value="PLW20049.1"/>
    <property type="molecule type" value="Genomic_DNA"/>
</dbReference>
<evidence type="ECO:0008006" key="5">
    <source>
        <dbReference type="Google" id="ProtNLM"/>
    </source>
</evidence>
<evidence type="ECO:0000256" key="1">
    <source>
        <dbReference type="SAM" id="MobiDB-lite"/>
    </source>
</evidence>
<evidence type="ECO:0000256" key="2">
    <source>
        <dbReference type="SAM" id="Phobius"/>
    </source>
</evidence>
<dbReference type="PANTHER" id="PTHR40633">
    <property type="entry name" value="MATRIX PROTEIN, PUTATIVE (AFU_ORTHOLOGUE AFUA_8G05410)-RELATED"/>
    <property type="match status" value="1"/>
</dbReference>
<sequence>MYLIHLLDSAILSLVAFALSIHSDPVLLLYALNMISGLVLSFLFAAGSCAAGVVPTAPGPGQIFQEGGNCTLSWNLDTTNKWTSFTVDLMSGSNTAMQPVTNVFKDRDGTKGDTSYSWKCPNVTPNSAIYFYQFTQAGADTTWTTRFTIASSSGETTPPANSVQPGGAAIPWGVGRLEGAEAATNTPTTTPSTSANITALNTPTANATASTNVTAGTAATTNTTNTTGITSTTPTQSTSSTGSTSKTSPSSSSSGSTYTTGSSNTSTPTSDASALPLYKNAASALLLAVVVVIAC</sequence>
<feature type="region of interest" description="Disordered" evidence="1">
    <location>
        <begin position="151"/>
        <end position="172"/>
    </location>
</feature>
<evidence type="ECO:0000313" key="4">
    <source>
        <dbReference type="Proteomes" id="UP000235392"/>
    </source>
</evidence>
<protein>
    <recommendedName>
        <fullName evidence="5">Ser-Thr-rich glycosyl-phosphatidyl-inositol-anchored membrane family-domain-containing protein</fullName>
    </recommendedName>
</protein>
<accession>A0A2N5T3I9</accession>
<dbReference type="PANTHER" id="PTHR40633:SF1">
    <property type="entry name" value="GPI ANCHORED SERINE-THREONINE RICH PROTEIN (AFU_ORTHOLOGUE AFUA_1G03630)"/>
    <property type="match status" value="1"/>
</dbReference>
<evidence type="ECO:0000313" key="3">
    <source>
        <dbReference type="EMBL" id="PLW20049.1"/>
    </source>
</evidence>
<name>A0A2N5T3I9_9BASI</name>
<proteinExistence type="predicted"/>
<reference evidence="3 4" key="1">
    <citation type="submission" date="2017-11" db="EMBL/GenBank/DDBJ databases">
        <title>De novo assembly and phasing of dikaryotic genomes from two isolates of Puccinia coronata f. sp. avenae, the causal agent of oat crown rust.</title>
        <authorList>
            <person name="Miller M.E."/>
            <person name="Zhang Y."/>
            <person name="Omidvar V."/>
            <person name="Sperschneider J."/>
            <person name="Schwessinger B."/>
            <person name="Raley C."/>
            <person name="Palmer J.M."/>
            <person name="Garnica D."/>
            <person name="Upadhyaya N."/>
            <person name="Rathjen J."/>
            <person name="Taylor J.M."/>
            <person name="Park R.F."/>
            <person name="Dodds P.N."/>
            <person name="Hirsch C.D."/>
            <person name="Kianian S.F."/>
            <person name="Figueroa M."/>
        </authorList>
    </citation>
    <scope>NUCLEOTIDE SEQUENCE [LARGE SCALE GENOMIC DNA]</scope>
    <source>
        <strain evidence="3">12SD80</strain>
    </source>
</reference>
<keyword evidence="2" id="KW-0472">Membrane</keyword>
<dbReference type="AlphaFoldDB" id="A0A2N5T3I9"/>
<feature type="compositionally biased region" description="Low complexity" evidence="1">
    <location>
        <begin position="207"/>
        <end position="270"/>
    </location>
</feature>
<organism evidence="3 4">
    <name type="scientific">Puccinia coronata f. sp. avenae</name>
    <dbReference type="NCBI Taxonomy" id="200324"/>
    <lineage>
        <taxon>Eukaryota</taxon>
        <taxon>Fungi</taxon>
        <taxon>Dikarya</taxon>
        <taxon>Basidiomycota</taxon>
        <taxon>Pucciniomycotina</taxon>
        <taxon>Pucciniomycetes</taxon>
        <taxon>Pucciniales</taxon>
        <taxon>Pucciniaceae</taxon>
        <taxon>Puccinia</taxon>
    </lineage>
</organism>
<keyword evidence="2" id="KW-0812">Transmembrane</keyword>
<comment type="caution">
    <text evidence="3">The sequence shown here is derived from an EMBL/GenBank/DDBJ whole genome shotgun (WGS) entry which is preliminary data.</text>
</comment>
<keyword evidence="2" id="KW-1133">Transmembrane helix</keyword>
<feature type="region of interest" description="Disordered" evidence="1">
    <location>
        <begin position="207"/>
        <end position="271"/>
    </location>
</feature>
<feature type="transmembrane region" description="Helical" evidence="2">
    <location>
        <begin position="28"/>
        <end position="54"/>
    </location>
</feature>